<dbReference type="EMBL" id="LAZR01038102">
    <property type="protein sequence ID" value="KKL20431.1"/>
    <property type="molecule type" value="Genomic_DNA"/>
</dbReference>
<feature type="region of interest" description="Disordered" evidence="1">
    <location>
        <begin position="1"/>
        <end position="22"/>
    </location>
</feature>
<name>A0A0F9DRY9_9ZZZZ</name>
<dbReference type="AlphaFoldDB" id="A0A0F9DRY9"/>
<organism evidence="2">
    <name type="scientific">marine sediment metagenome</name>
    <dbReference type="NCBI Taxonomy" id="412755"/>
    <lineage>
        <taxon>unclassified sequences</taxon>
        <taxon>metagenomes</taxon>
        <taxon>ecological metagenomes</taxon>
    </lineage>
</organism>
<accession>A0A0F9DRY9</accession>
<reference evidence="2" key="1">
    <citation type="journal article" date="2015" name="Nature">
        <title>Complex archaea that bridge the gap between prokaryotes and eukaryotes.</title>
        <authorList>
            <person name="Spang A."/>
            <person name="Saw J.H."/>
            <person name="Jorgensen S.L."/>
            <person name="Zaremba-Niedzwiedzka K."/>
            <person name="Martijn J."/>
            <person name="Lind A.E."/>
            <person name="van Eijk R."/>
            <person name="Schleper C."/>
            <person name="Guy L."/>
            <person name="Ettema T.J."/>
        </authorList>
    </citation>
    <scope>NUCLEOTIDE SEQUENCE</scope>
</reference>
<evidence type="ECO:0000256" key="1">
    <source>
        <dbReference type="SAM" id="MobiDB-lite"/>
    </source>
</evidence>
<proteinExistence type="predicted"/>
<sequence>MVDEEDAATHAEAAEEEEAMKEPGKHVWIVRLNDSIRAVYADPKSAREHMKRYRERNQESGSWAKIHDDRWHTPDGPYTLWNECWSVLQGGQ</sequence>
<protein>
    <submittedName>
        <fullName evidence="2">Uncharacterized protein</fullName>
    </submittedName>
</protein>
<gene>
    <name evidence="2" type="ORF">LCGC14_2455550</name>
</gene>
<comment type="caution">
    <text evidence="2">The sequence shown here is derived from an EMBL/GenBank/DDBJ whole genome shotgun (WGS) entry which is preliminary data.</text>
</comment>
<evidence type="ECO:0000313" key="2">
    <source>
        <dbReference type="EMBL" id="KKL20431.1"/>
    </source>
</evidence>